<feature type="compositionally biased region" description="Low complexity" evidence="1">
    <location>
        <begin position="290"/>
        <end position="303"/>
    </location>
</feature>
<dbReference type="InterPro" id="IPR013087">
    <property type="entry name" value="Znf_C2H2_type"/>
</dbReference>
<dbReference type="Proteomes" id="UP000248961">
    <property type="component" value="Unassembled WGS sequence"/>
</dbReference>
<gene>
    <name evidence="3" type="ORF">BO97DRAFT_426390</name>
</gene>
<dbReference type="GeneID" id="37201411"/>
<keyword evidence="4" id="KW-1185">Reference proteome</keyword>
<feature type="region of interest" description="Disordered" evidence="1">
    <location>
        <begin position="441"/>
        <end position="479"/>
    </location>
</feature>
<dbReference type="OrthoDB" id="4501248at2759"/>
<feature type="compositionally biased region" description="Low complexity" evidence="1">
    <location>
        <begin position="331"/>
        <end position="342"/>
    </location>
</feature>
<evidence type="ECO:0000259" key="2">
    <source>
        <dbReference type="SMART" id="SM00355"/>
    </source>
</evidence>
<evidence type="ECO:0000313" key="3">
    <source>
        <dbReference type="EMBL" id="RAL10624.1"/>
    </source>
</evidence>
<feature type="compositionally biased region" description="Low complexity" evidence="1">
    <location>
        <begin position="37"/>
        <end position="51"/>
    </location>
</feature>
<evidence type="ECO:0000256" key="1">
    <source>
        <dbReference type="SAM" id="MobiDB-lite"/>
    </source>
</evidence>
<feature type="compositionally biased region" description="Polar residues" evidence="1">
    <location>
        <begin position="367"/>
        <end position="384"/>
    </location>
</feature>
<accession>A0A395HWM4</accession>
<dbReference type="EMBL" id="KZ824294">
    <property type="protein sequence ID" value="RAL10624.1"/>
    <property type="molecule type" value="Genomic_DNA"/>
</dbReference>
<feature type="compositionally biased region" description="Polar residues" evidence="1">
    <location>
        <begin position="1"/>
        <end position="10"/>
    </location>
</feature>
<name>A0A395HWM4_ASPHC</name>
<dbReference type="VEuPathDB" id="FungiDB:BO97DRAFT_426390"/>
<feature type="region of interest" description="Disordered" evidence="1">
    <location>
        <begin position="367"/>
        <end position="387"/>
    </location>
</feature>
<proteinExistence type="predicted"/>
<sequence length="892" mass="98478">MNDDPSNNAWSMPFTYPNDQTQADHGHLMPTGAYGVSSSQPSPSSIPSLESPAISISPSEDILPPDFGIPLFPEPPTNLLAGVQAPFNSEIPLAATANYDTATDPLYLAPNVQPSNEIYPDQLKHAVDNLMNTVQSVVLQRRVPQLHDAKDFLRVSWNRLDGMIQQQIDISERLAEPGSRINKYLCLLCPSGQRKQFTTRASFRRHVSYEHCPRFIYRCLDDHCAWKTSRKDKVHSHLRIAHGFRWRATREQINIIETRMRPPRACGLCSRPVDSWEGYFKCVSEHCRLSGSSSTSTSASQSRRNSDDRGRGSGGPGHGPNEFQFPGSGFGANDGHASSASGNGSMGSSFFGSGYHNNQYADGATHGVSSSELATHMQSPSNSDLIAELESPDPLSAEEPLSGGNFCAKRTSLTNQHRSMIEAMGSTNCRQRHMVDSISNIRERPPNTSAPRQPVVRGGLADAAQSKLPDGQEELPRDRDEGALEKKCNTCGHVFDSCTQCRHSDTLTGKCHQCAHRARVKAGVLDMQTCRNTGRAFSETNQDVSAFAIRNATLSLSSTRDEPNQAISPSSSHGRYLPGGASSVFHVSIVSLDHTTAKPDDKSHKHRSSRPRLSLITKILLDTNQALSAKGISHEAHAIDVHTQRRCLPMKLHEPPMLETATVGRGMADITIRKEEPDLSDDREATCDDSYICTPREMTLPIYHMSSHATLRVMFSSLSGILTHQREPKQGTSIESLTLEVTDCSRSWLCEPPLQETRLPRLTKERGTRKKGTTMLRARLHIVVELLALHAMAIKRRSQRKCLVHDAHESEVFDCSTPDTFPELASSVDVVSPLFDAVIALDTFAMVNIVSSWITTVVPETDIEGQVELMMIMWSYIFMILESSPIALRLQS</sequence>
<feature type="region of interest" description="Disordered" evidence="1">
    <location>
        <begin position="1"/>
        <end position="51"/>
    </location>
</feature>
<evidence type="ECO:0000313" key="4">
    <source>
        <dbReference type="Proteomes" id="UP000248961"/>
    </source>
</evidence>
<reference evidence="3 4" key="1">
    <citation type="submission" date="2018-02" db="EMBL/GenBank/DDBJ databases">
        <title>The genomes of Aspergillus section Nigri reveals drivers in fungal speciation.</title>
        <authorList>
            <consortium name="DOE Joint Genome Institute"/>
            <person name="Vesth T.C."/>
            <person name="Nybo J."/>
            <person name="Theobald S."/>
            <person name="Brandl J."/>
            <person name="Frisvad J.C."/>
            <person name="Nielsen K.F."/>
            <person name="Lyhne E.K."/>
            <person name="Kogle M.E."/>
            <person name="Kuo A."/>
            <person name="Riley R."/>
            <person name="Clum A."/>
            <person name="Nolan M."/>
            <person name="Lipzen A."/>
            <person name="Salamov A."/>
            <person name="Henrissat B."/>
            <person name="Wiebenga A."/>
            <person name="De vries R.P."/>
            <person name="Grigoriev I.V."/>
            <person name="Mortensen U.H."/>
            <person name="Andersen M.R."/>
            <person name="Baker S.E."/>
        </authorList>
    </citation>
    <scope>NUCLEOTIDE SEQUENCE [LARGE SCALE GENOMIC DNA]</scope>
    <source>
        <strain evidence="3 4">CBS 101889</strain>
    </source>
</reference>
<dbReference type="RefSeq" id="XP_025549778.1">
    <property type="nucleotide sequence ID" value="XM_025697122.1"/>
</dbReference>
<feature type="domain" description="C2H2-type" evidence="2">
    <location>
        <begin position="217"/>
        <end position="242"/>
    </location>
</feature>
<dbReference type="SMART" id="SM00355">
    <property type="entry name" value="ZnF_C2H2"/>
    <property type="match status" value="2"/>
</dbReference>
<organism evidence="3 4">
    <name type="scientific">Aspergillus homomorphus (strain CBS 101889)</name>
    <dbReference type="NCBI Taxonomy" id="1450537"/>
    <lineage>
        <taxon>Eukaryota</taxon>
        <taxon>Fungi</taxon>
        <taxon>Dikarya</taxon>
        <taxon>Ascomycota</taxon>
        <taxon>Pezizomycotina</taxon>
        <taxon>Eurotiomycetes</taxon>
        <taxon>Eurotiomycetidae</taxon>
        <taxon>Eurotiales</taxon>
        <taxon>Aspergillaceae</taxon>
        <taxon>Aspergillus</taxon>
        <taxon>Aspergillus subgen. Circumdati</taxon>
    </lineage>
</organism>
<feature type="domain" description="C2H2-type" evidence="2">
    <location>
        <begin position="184"/>
        <end position="211"/>
    </location>
</feature>
<dbReference type="AlphaFoldDB" id="A0A395HWM4"/>
<feature type="region of interest" description="Disordered" evidence="1">
    <location>
        <begin position="289"/>
        <end position="342"/>
    </location>
</feature>
<protein>
    <recommendedName>
        <fullName evidence="2">C2H2-type domain-containing protein</fullName>
    </recommendedName>
</protein>